<dbReference type="InterPro" id="IPR008948">
    <property type="entry name" value="L-Aspartase-like"/>
</dbReference>
<dbReference type="InterPro" id="IPR001106">
    <property type="entry name" value="Aromatic_Lyase"/>
</dbReference>
<dbReference type="EMBL" id="AFBQ01000103">
    <property type="protein sequence ID" value="EHY31873.1"/>
    <property type="molecule type" value="Genomic_DNA"/>
</dbReference>
<comment type="caution">
    <text evidence="1">The sequence shown here is derived from an EMBL/GenBank/DDBJ whole genome shotgun (WGS) entry which is preliminary data.</text>
</comment>
<evidence type="ECO:0000313" key="2">
    <source>
        <dbReference type="Proteomes" id="UP000004956"/>
    </source>
</evidence>
<dbReference type="Gene3D" id="1.10.275.10">
    <property type="entry name" value="Fumarase/aspartase (N-terminal domain)"/>
    <property type="match status" value="1"/>
</dbReference>
<dbReference type="AlphaFoldDB" id="H3KDD7"/>
<dbReference type="Proteomes" id="UP000004956">
    <property type="component" value="Unassembled WGS sequence"/>
</dbReference>
<protein>
    <submittedName>
        <fullName evidence="1">Uncharacterized protein</fullName>
    </submittedName>
</protein>
<gene>
    <name evidence="1" type="ORF">HMPREF9440_00746</name>
</gene>
<dbReference type="Pfam" id="PF00221">
    <property type="entry name" value="Lyase_aromatic"/>
    <property type="match status" value="1"/>
</dbReference>
<sequence length="71" mass="7628">MNKDQKLFTADGKLSPEVLEASKAFNLNALRSHSAGVGEMMPVNLARLSMVVRLNTLLTGKSGAQTRVAEL</sequence>
<organism evidence="1 2">
    <name type="scientific">Sutterella parvirubra YIT 11816</name>
    <dbReference type="NCBI Taxonomy" id="762967"/>
    <lineage>
        <taxon>Bacteria</taxon>
        <taxon>Pseudomonadati</taxon>
        <taxon>Pseudomonadota</taxon>
        <taxon>Betaproteobacteria</taxon>
        <taxon>Burkholderiales</taxon>
        <taxon>Sutterellaceae</taxon>
        <taxon>Sutterella</taxon>
    </lineage>
</organism>
<dbReference type="HOGENOM" id="CLU_2738562_0_0_4"/>
<dbReference type="SUPFAM" id="SSF48557">
    <property type="entry name" value="L-aspartase-like"/>
    <property type="match status" value="1"/>
</dbReference>
<reference evidence="1 2" key="1">
    <citation type="submission" date="2011-11" db="EMBL/GenBank/DDBJ databases">
        <authorList>
            <person name="Weinstock G."/>
            <person name="Sodergren E."/>
            <person name="Clifton S."/>
            <person name="Fulton L."/>
            <person name="Fulton B."/>
            <person name="Courtney L."/>
            <person name="Fronick C."/>
            <person name="Harrison M."/>
            <person name="Strong C."/>
            <person name="Farmer C."/>
            <person name="Delahaunty K."/>
            <person name="Markovic C."/>
            <person name="Hall O."/>
            <person name="Minx P."/>
            <person name="Tomlinson C."/>
            <person name="Mitreva M."/>
            <person name="Hou S."/>
            <person name="Chen J."/>
            <person name="Wollam A."/>
            <person name="Pepin K.H."/>
            <person name="Johnson M."/>
            <person name="Bhonagiri V."/>
            <person name="Zhang X."/>
            <person name="Suruliraj S."/>
            <person name="Warren W."/>
            <person name="Chinwalla A."/>
            <person name="Mardis E.R."/>
            <person name="Wilson R.K."/>
        </authorList>
    </citation>
    <scope>NUCLEOTIDE SEQUENCE [LARGE SCALE GENOMIC DNA]</scope>
    <source>
        <strain evidence="1 2">YIT 11816</strain>
    </source>
</reference>
<evidence type="ECO:0000313" key="1">
    <source>
        <dbReference type="EMBL" id="EHY31873.1"/>
    </source>
</evidence>
<keyword evidence="2" id="KW-1185">Reference proteome</keyword>
<dbReference type="GO" id="GO:0016841">
    <property type="term" value="F:ammonia-lyase activity"/>
    <property type="evidence" value="ECO:0007669"/>
    <property type="project" value="UniProtKB-ARBA"/>
</dbReference>
<dbReference type="STRING" id="762967.HMPREF9440_00746"/>
<name>H3KDD7_9BURK</name>
<proteinExistence type="predicted"/>
<dbReference type="InterPro" id="IPR024083">
    <property type="entry name" value="Fumarase/histidase_N"/>
</dbReference>
<accession>H3KDD7</accession>
<dbReference type="PATRIC" id="fig|762967.3.peg.597"/>